<name>A0A172Q8J2_9STRE</name>
<gene>
    <name evidence="3" type="ORF">A0O21_06820</name>
</gene>
<dbReference type="InterPro" id="IPR017926">
    <property type="entry name" value="GATASE"/>
</dbReference>
<dbReference type="Pfam" id="PF00117">
    <property type="entry name" value="GATase"/>
    <property type="match status" value="1"/>
</dbReference>
<dbReference type="NCBIfam" id="TIGR00566">
    <property type="entry name" value="trpG_papA"/>
    <property type="match status" value="1"/>
</dbReference>
<dbReference type="InterPro" id="IPR029062">
    <property type="entry name" value="Class_I_gatase-like"/>
</dbReference>
<evidence type="ECO:0000313" key="3">
    <source>
        <dbReference type="EMBL" id="AND79758.1"/>
    </source>
</evidence>
<dbReference type="PRINTS" id="PR00096">
    <property type="entry name" value="GATASE"/>
</dbReference>
<organism evidence="3 4">
    <name type="scientific">Streptococcus pantholopis</name>
    <dbReference type="NCBI Taxonomy" id="1811193"/>
    <lineage>
        <taxon>Bacteria</taxon>
        <taxon>Bacillati</taxon>
        <taxon>Bacillota</taxon>
        <taxon>Bacilli</taxon>
        <taxon>Lactobacillales</taxon>
        <taxon>Streptococcaceae</taxon>
        <taxon>Streptococcus</taxon>
    </lineage>
</organism>
<dbReference type="PANTHER" id="PTHR43418">
    <property type="entry name" value="MULTIFUNCTIONAL TRYPTOPHAN BIOSYNTHESIS PROTEIN-RELATED"/>
    <property type="match status" value="1"/>
</dbReference>
<dbReference type="GO" id="GO:0016740">
    <property type="term" value="F:transferase activity"/>
    <property type="evidence" value="ECO:0007669"/>
    <property type="project" value="UniProtKB-KW"/>
</dbReference>
<dbReference type="STRING" id="1811193.A0O21_06820"/>
<protein>
    <submittedName>
        <fullName evidence="3">Glutamine amidotransferase</fullName>
    </submittedName>
</protein>
<evidence type="ECO:0000313" key="4">
    <source>
        <dbReference type="Proteomes" id="UP000077317"/>
    </source>
</evidence>
<evidence type="ECO:0000259" key="2">
    <source>
        <dbReference type="Pfam" id="PF00117"/>
    </source>
</evidence>
<dbReference type="Proteomes" id="UP000077317">
    <property type="component" value="Chromosome"/>
</dbReference>
<dbReference type="KEGG" id="spat:A0O21_06820"/>
<accession>A0A172Q8J2</accession>
<dbReference type="CDD" id="cd01743">
    <property type="entry name" value="GATase1_Anthranilate_Synthase"/>
    <property type="match status" value="1"/>
</dbReference>
<keyword evidence="4" id="KW-1185">Reference proteome</keyword>
<dbReference type="OrthoDB" id="9804328at2"/>
<dbReference type="InterPro" id="IPR006221">
    <property type="entry name" value="TrpG/PapA_dom"/>
</dbReference>
<dbReference type="PANTHER" id="PTHR43418:SF8">
    <property type="entry name" value="SYNTHASE COMPONENT II, PUTATIVE-RELATED"/>
    <property type="match status" value="1"/>
</dbReference>
<dbReference type="GO" id="GO:0004049">
    <property type="term" value="F:anthranilate synthase activity"/>
    <property type="evidence" value="ECO:0007669"/>
    <property type="project" value="TreeGrafter"/>
</dbReference>
<keyword evidence="3" id="KW-0808">Transferase</keyword>
<dbReference type="Gene3D" id="3.40.50.880">
    <property type="match status" value="1"/>
</dbReference>
<proteinExistence type="predicted"/>
<sequence length="199" mass="22151">MILLIDNYDSFTYNLAQYIGTFSSVKVLRNDADDLYEEAQKASSLVFSPGPGWPCEAGETKNLIAHFAEQKPILGICLGHQAIIECFGGKLSLARQVMHGKQSLLEVDKKSAIFTDIAEPISVMRYHSIVADRIPAVFTVTAYSKDDQEVMAIQHNKLPVYGLQFHPESIGTPSGLKMIENFIKQTQDRMAPNMKQANE</sequence>
<dbReference type="GO" id="GO:0005829">
    <property type="term" value="C:cytosol"/>
    <property type="evidence" value="ECO:0007669"/>
    <property type="project" value="TreeGrafter"/>
</dbReference>
<dbReference type="PROSITE" id="PS51273">
    <property type="entry name" value="GATASE_TYPE_1"/>
    <property type="match status" value="1"/>
</dbReference>
<dbReference type="InterPro" id="IPR050472">
    <property type="entry name" value="Anth_synth/Amidotransfase"/>
</dbReference>
<dbReference type="GO" id="GO:0000162">
    <property type="term" value="P:L-tryptophan biosynthetic process"/>
    <property type="evidence" value="ECO:0007669"/>
    <property type="project" value="TreeGrafter"/>
</dbReference>
<evidence type="ECO:0000256" key="1">
    <source>
        <dbReference type="ARBA" id="ARBA00022962"/>
    </source>
</evidence>
<reference evidence="4" key="2">
    <citation type="submission" date="2016-03" db="EMBL/GenBank/DDBJ databases">
        <title>Streptococcus antelopensis sp. nov., isolated from the feces of the Tibetan antelope (Pantholops hodgsonii) in Hoh Xil National Nature Reserve, Qinghai, China.</title>
        <authorList>
            <person name="Bai X."/>
        </authorList>
    </citation>
    <scope>NUCLEOTIDE SEQUENCE [LARGE SCALE GENOMIC DNA]</scope>
    <source>
        <strain evidence="4">TA 26</strain>
    </source>
</reference>
<reference evidence="3 4" key="1">
    <citation type="journal article" date="2016" name="Int. J. Syst. Evol. Microbiol.">
        <title>Streptococcuspantholopis sp. nov., isolated from faeces of the Tibetan antelope (Pantholops hodgsonii).</title>
        <authorList>
            <person name="Bai X."/>
            <person name="Xiong Y."/>
            <person name="Lu S."/>
            <person name="Jin D."/>
            <person name="Lai X."/>
            <person name="Yang J."/>
            <person name="Niu L."/>
            <person name="Hu S."/>
            <person name="Meng X."/>
            <person name="Pu J."/>
            <person name="Ye C."/>
            <person name="Xu J."/>
        </authorList>
    </citation>
    <scope>NUCLEOTIDE SEQUENCE [LARGE SCALE GENOMIC DNA]</scope>
    <source>
        <strain evidence="3 4">TA 26</strain>
    </source>
</reference>
<dbReference type="SUPFAM" id="SSF52317">
    <property type="entry name" value="Class I glutamine amidotransferase-like"/>
    <property type="match status" value="1"/>
</dbReference>
<dbReference type="EMBL" id="CP014699">
    <property type="protein sequence ID" value="AND79758.1"/>
    <property type="molecule type" value="Genomic_DNA"/>
</dbReference>
<keyword evidence="1 3" id="KW-0315">Glutamine amidotransferase</keyword>
<dbReference type="FunFam" id="3.40.50.880:FF:000003">
    <property type="entry name" value="Anthranilate synthase component II"/>
    <property type="match status" value="1"/>
</dbReference>
<dbReference type="PRINTS" id="PR00097">
    <property type="entry name" value="ANTSNTHASEII"/>
</dbReference>
<dbReference type="RefSeq" id="WP_067063390.1">
    <property type="nucleotide sequence ID" value="NZ_CP014699.1"/>
</dbReference>
<feature type="domain" description="Glutamine amidotransferase" evidence="2">
    <location>
        <begin position="3"/>
        <end position="184"/>
    </location>
</feature>
<dbReference type="AlphaFoldDB" id="A0A172Q8J2"/>